<evidence type="ECO:0000259" key="11">
    <source>
        <dbReference type="Pfam" id="PF01266"/>
    </source>
</evidence>
<dbReference type="Gene3D" id="3.30.9.10">
    <property type="entry name" value="D-Amino Acid Oxidase, subunit A, domain 2"/>
    <property type="match status" value="1"/>
</dbReference>
<dbReference type="SUPFAM" id="SSF51905">
    <property type="entry name" value="FAD/NAD(P)-binding domain"/>
    <property type="match status" value="1"/>
</dbReference>
<reference evidence="13 14" key="1">
    <citation type="submission" date="2021-03" db="EMBL/GenBank/DDBJ databases">
        <title>Oceanisphaera sp. nov., isolated from the intestine.</title>
        <authorList>
            <person name="Zhao L.-H."/>
            <person name="Shi L.-F."/>
        </authorList>
    </citation>
    <scope>NUCLEOTIDE SEQUENCE [LARGE SCALE GENOMIC DNA]</scope>
    <source>
        <strain evidence="13 14">DM8</strain>
    </source>
</reference>
<dbReference type="Proteomes" id="UP000664882">
    <property type="component" value="Unassembled WGS sequence"/>
</dbReference>
<protein>
    <recommendedName>
        <fullName evidence="10">tRNA 5-methylaminomethyl-2-thiouridine biosynthesis bifunctional protein MnmC</fullName>
        <shortName evidence="10">tRNA mnm(5)s(2)U biosynthesis bifunctional protein</shortName>
    </recommendedName>
    <domain>
        <recommendedName>
            <fullName evidence="10">tRNA (mnm(5)s(2)U34)-methyltransferase</fullName>
            <ecNumber evidence="10">2.1.1.61</ecNumber>
        </recommendedName>
    </domain>
    <domain>
        <recommendedName>
            <fullName evidence="10">FAD-dependent cmnm(5)s(2)U34 oxidoreductase</fullName>
            <ecNumber evidence="10">1.5.-.-</ecNumber>
        </recommendedName>
    </domain>
</protein>
<keyword evidence="6 10" id="KW-0819">tRNA processing</keyword>
<keyword evidence="7 10" id="KW-0274">FAD</keyword>
<comment type="catalytic activity">
    <reaction evidence="10">
        <text>5-aminomethyl-2-thiouridine(34) in tRNA + S-adenosyl-L-methionine = 5-methylaminomethyl-2-thiouridine(34) in tRNA + S-adenosyl-L-homocysteine + H(+)</text>
        <dbReference type="Rhea" id="RHEA:19569"/>
        <dbReference type="Rhea" id="RHEA-COMP:10195"/>
        <dbReference type="Rhea" id="RHEA-COMP:10197"/>
        <dbReference type="ChEBI" id="CHEBI:15378"/>
        <dbReference type="ChEBI" id="CHEBI:57856"/>
        <dbReference type="ChEBI" id="CHEBI:59789"/>
        <dbReference type="ChEBI" id="CHEBI:74454"/>
        <dbReference type="ChEBI" id="CHEBI:74455"/>
        <dbReference type="EC" id="2.1.1.61"/>
    </reaction>
</comment>
<evidence type="ECO:0000256" key="1">
    <source>
        <dbReference type="ARBA" id="ARBA00022490"/>
    </source>
</evidence>
<comment type="function">
    <text evidence="10">Catalyzes the last two steps in the biosynthesis of 5-methylaminomethyl-2-thiouridine (mnm(5)s(2)U) at the wobble position (U34) in tRNA. Catalyzes the FAD-dependent demodification of cmnm(5)s(2)U34 to nm(5)s(2)U34, followed by the transfer of a methyl group from S-adenosyl-L-methionine to nm(5)s(2)U34, to form mnm(5)s(2)U34.</text>
</comment>
<evidence type="ECO:0000256" key="9">
    <source>
        <dbReference type="ARBA" id="ARBA00023268"/>
    </source>
</evidence>
<dbReference type="InterPro" id="IPR047785">
    <property type="entry name" value="tRNA_MNMC2"/>
</dbReference>
<dbReference type="RefSeq" id="WP_208004165.1">
    <property type="nucleotide sequence ID" value="NZ_JAGDFX010000003.1"/>
</dbReference>
<dbReference type="Gene3D" id="3.40.50.150">
    <property type="entry name" value="Vaccinia Virus protein VP39"/>
    <property type="match status" value="1"/>
</dbReference>
<evidence type="ECO:0000313" key="14">
    <source>
        <dbReference type="Proteomes" id="UP000664882"/>
    </source>
</evidence>
<evidence type="ECO:0000256" key="2">
    <source>
        <dbReference type="ARBA" id="ARBA00022603"/>
    </source>
</evidence>
<keyword evidence="3 10" id="KW-0285">Flavoprotein</keyword>
<dbReference type="NCBIfam" id="NF033855">
    <property type="entry name" value="tRNA_MNMC2"/>
    <property type="match status" value="1"/>
</dbReference>
<dbReference type="NCBIfam" id="NF002481">
    <property type="entry name" value="PRK01747.1-2"/>
    <property type="match status" value="1"/>
</dbReference>
<keyword evidence="9 10" id="KW-0511">Multifunctional enzyme</keyword>
<dbReference type="HAMAP" id="MF_01102">
    <property type="entry name" value="MnmC"/>
    <property type="match status" value="1"/>
</dbReference>
<dbReference type="EC" id="2.1.1.61" evidence="10"/>
<comment type="similarity">
    <text evidence="10">In the C-terminal section; belongs to the DAO family.</text>
</comment>
<feature type="domain" description="FAD dependent oxidoreductase" evidence="11">
    <location>
        <begin position="273"/>
        <end position="652"/>
    </location>
</feature>
<evidence type="ECO:0000256" key="8">
    <source>
        <dbReference type="ARBA" id="ARBA00023002"/>
    </source>
</evidence>
<sequence>MSPHFITTACLDWNDQGTPIAAAFDDIYFYSGQGLAESRYVFIEQNNLAHRWVQHDSPLFVVAETGFGTGLNMLATWHAFLDYRRQHPKGNAQRLHLISVEKYPLTHLDLKQALSQWPELSTLSERLLAQYPNAVTGCHRLWLDDKVSLDLWLGDVADVLPQMEAGLAGKVDAWYLDGFAPSKNPEMWTQSLFNQIARLARNGSTLSTFTAASFVRRGLTEAGFDVTRPKGFGRKRNMITGVRRSQPRPPYSAPWFWRRPGQMAADIKSQTHTVIIGAGIAGASLAYALTRRGQQVTLIEQGAEPAVGASGNRQAAVYPLLNGEHDTLSQIYLQSFLYGRRLLSPLMKEHQVAHDWCGVVQLAFNEKSAIKIANILAPFNTDIVQPLTPDQVNKRTGVQANLEGIEYPLAGWVCPFELTKAFITAAHQSGLLHCHYNTRVRSLNQQENQQWQLNVTHSAPATAKTQYSDSASTHVLLADNVILANGHQIRELWQTRQLTVSSVRGQVNYQPSTPTLAGLNTVVCYEGYLTPQWQGCHCVGASYAHDQEALEYQASDEQDNLNKLTRTLPALNDITPTLGAGRVSVRAVCRDHLPLVGAAPHKSQQLQQYQNMPQRHKESLPLPDDYPGLYVMSALGSRGLCTAPLLAEVLVAQLLDEPYPLTREQLASLNPNRLWLRKRLKGKTVR</sequence>
<keyword evidence="2 10" id="KW-0489">Methyltransferase</keyword>
<proteinExistence type="inferred from homology"/>
<keyword evidence="14" id="KW-1185">Reference proteome</keyword>
<evidence type="ECO:0000259" key="12">
    <source>
        <dbReference type="Pfam" id="PF05430"/>
    </source>
</evidence>
<dbReference type="InterPro" id="IPR008471">
    <property type="entry name" value="MnmC-like_methylTransf"/>
</dbReference>
<comment type="similarity">
    <text evidence="10">In the N-terminal section; belongs to the methyltransferase superfamily. tRNA (mnm(5)s(2)U34)-methyltransferase family.</text>
</comment>
<name>A0ABS3NDA6_9GAMM</name>
<keyword evidence="5 10" id="KW-0949">S-adenosyl-L-methionine</keyword>
<evidence type="ECO:0000256" key="10">
    <source>
        <dbReference type="HAMAP-Rule" id="MF_01102"/>
    </source>
</evidence>
<evidence type="ECO:0000256" key="5">
    <source>
        <dbReference type="ARBA" id="ARBA00022691"/>
    </source>
</evidence>
<keyword evidence="1 10" id="KW-0963">Cytoplasm</keyword>
<feature type="domain" description="MnmC-like methyltransferase" evidence="12">
    <location>
        <begin position="119"/>
        <end position="243"/>
    </location>
</feature>
<dbReference type="Pfam" id="PF05430">
    <property type="entry name" value="Methyltransf_30"/>
    <property type="match status" value="1"/>
</dbReference>
<dbReference type="InterPro" id="IPR023032">
    <property type="entry name" value="tRNA_MAMT_biosynth_bifunc_MnmC"/>
</dbReference>
<dbReference type="InterPro" id="IPR036188">
    <property type="entry name" value="FAD/NAD-bd_sf"/>
</dbReference>
<dbReference type="EC" id="1.5.-.-" evidence="10"/>
<gene>
    <name evidence="10 13" type="primary">mnmC</name>
    <name evidence="13" type="ORF">J3U76_02785</name>
</gene>
<feature type="region of interest" description="tRNA (mnm(5)s(2)U34)-methyltransferase" evidence="10">
    <location>
        <begin position="1"/>
        <end position="244"/>
    </location>
</feature>
<evidence type="ECO:0000256" key="3">
    <source>
        <dbReference type="ARBA" id="ARBA00022630"/>
    </source>
</evidence>
<keyword evidence="8 10" id="KW-0560">Oxidoreductase</keyword>
<dbReference type="InterPro" id="IPR017610">
    <property type="entry name" value="tRNA_S-uridine_synth_MnmC_C"/>
</dbReference>
<evidence type="ECO:0000313" key="13">
    <source>
        <dbReference type="EMBL" id="MBO1518572.1"/>
    </source>
</evidence>
<feature type="region of interest" description="FAD-dependent cmnm(5)s(2)U34 oxidoreductase" evidence="10">
    <location>
        <begin position="276"/>
        <end position="686"/>
    </location>
</feature>
<comment type="cofactor">
    <cofactor evidence="10">
        <name>FAD</name>
        <dbReference type="ChEBI" id="CHEBI:57692"/>
    </cofactor>
</comment>
<dbReference type="PANTHER" id="PTHR13847">
    <property type="entry name" value="SARCOSINE DEHYDROGENASE-RELATED"/>
    <property type="match status" value="1"/>
</dbReference>
<evidence type="ECO:0000256" key="4">
    <source>
        <dbReference type="ARBA" id="ARBA00022679"/>
    </source>
</evidence>
<organism evidence="13 14">
    <name type="scientific">Oceanisphaera pacifica</name>
    <dbReference type="NCBI Taxonomy" id="2818389"/>
    <lineage>
        <taxon>Bacteria</taxon>
        <taxon>Pseudomonadati</taxon>
        <taxon>Pseudomonadota</taxon>
        <taxon>Gammaproteobacteria</taxon>
        <taxon>Aeromonadales</taxon>
        <taxon>Aeromonadaceae</taxon>
        <taxon>Oceanisphaera</taxon>
    </lineage>
</organism>
<evidence type="ECO:0000256" key="6">
    <source>
        <dbReference type="ARBA" id="ARBA00022694"/>
    </source>
</evidence>
<keyword evidence="4 10" id="KW-0808">Transferase</keyword>
<dbReference type="InterPro" id="IPR029063">
    <property type="entry name" value="SAM-dependent_MTases_sf"/>
</dbReference>
<comment type="caution">
    <text evidence="13">The sequence shown here is derived from an EMBL/GenBank/DDBJ whole genome shotgun (WGS) entry which is preliminary data.</text>
</comment>
<dbReference type="Pfam" id="PF01266">
    <property type="entry name" value="DAO"/>
    <property type="match status" value="1"/>
</dbReference>
<evidence type="ECO:0000256" key="7">
    <source>
        <dbReference type="ARBA" id="ARBA00022827"/>
    </source>
</evidence>
<dbReference type="NCBIfam" id="TIGR03197">
    <property type="entry name" value="MnmC_Cterm"/>
    <property type="match status" value="1"/>
</dbReference>
<dbReference type="Gene3D" id="3.50.50.60">
    <property type="entry name" value="FAD/NAD(P)-binding domain"/>
    <property type="match status" value="1"/>
</dbReference>
<dbReference type="InterPro" id="IPR006076">
    <property type="entry name" value="FAD-dep_OxRdtase"/>
</dbReference>
<comment type="subcellular location">
    <subcellularLocation>
        <location evidence="10">Cytoplasm</location>
    </subcellularLocation>
</comment>
<dbReference type="PANTHER" id="PTHR13847:SF283">
    <property type="entry name" value="TRNA 5-METHYLAMINOMETHYL-2-THIOURIDINE BIOSYNTHESIS BIFUNCTIONAL PROTEIN MNMC"/>
    <property type="match status" value="1"/>
</dbReference>
<accession>A0ABS3NDA6</accession>
<dbReference type="EMBL" id="JAGDFX010000003">
    <property type="protein sequence ID" value="MBO1518572.1"/>
    <property type="molecule type" value="Genomic_DNA"/>
</dbReference>